<evidence type="ECO:0000256" key="4">
    <source>
        <dbReference type="ARBA" id="ARBA00022723"/>
    </source>
</evidence>
<dbReference type="CDD" id="cd11062">
    <property type="entry name" value="CYP58-like"/>
    <property type="match status" value="1"/>
</dbReference>
<evidence type="ECO:0008006" key="12">
    <source>
        <dbReference type="Google" id="ProtNLM"/>
    </source>
</evidence>
<dbReference type="InterPro" id="IPR017972">
    <property type="entry name" value="Cyt_P450_CS"/>
</dbReference>
<keyword evidence="11" id="KW-1185">Reference proteome</keyword>
<evidence type="ECO:0000313" key="10">
    <source>
        <dbReference type="EMBL" id="KAK4075522.1"/>
    </source>
</evidence>
<keyword evidence="5 8" id="KW-0560">Oxidoreductase</keyword>
<keyword evidence="4 8" id="KW-0479">Metal-binding</keyword>
<protein>
    <recommendedName>
        <fullName evidence="12">Cytochrome P450</fullName>
    </recommendedName>
</protein>
<dbReference type="PROSITE" id="PS00086">
    <property type="entry name" value="CYTOCHROME_P450"/>
    <property type="match status" value="1"/>
</dbReference>
<dbReference type="InterPro" id="IPR050121">
    <property type="entry name" value="Cytochrome_P450_monoxygenase"/>
</dbReference>
<dbReference type="PRINTS" id="PR00463">
    <property type="entry name" value="EP450I"/>
</dbReference>
<evidence type="ECO:0000256" key="9">
    <source>
        <dbReference type="SAM" id="Phobius"/>
    </source>
</evidence>
<dbReference type="Proteomes" id="UP001287286">
    <property type="component" value="Unassembled WGS sequence"/>
</dbReference>
<evidence type="ECO:0000313" key="11">
    <source>
        <dbReference type="Proteomes" id="UP001287286"/>
    </source>
</evidence>
<sequence>MLAMGLTVPTATATVESLVVLSVLMVVGTAIYRLYLHPLAKFPGPKLAALTSWYECYYDLVKDGQFLWEIERMHRVYGPIVRINPREIHINDASFYDEIYAPASKRRDKDELYVLVDAAPGSTFSTIQSDLHRRRSAAILPFLSKKAVRNFEPVMRGKVERLCSYLAGTIERKRPVAILDFATGLTIEIISSYAYGGDGYPCLDGDELGSQWRRTLTAADEETALLRHFYWIHGLAKFMPGSLIARLRPALALLISWQEQISRETLAICAKYRDGILHPGTIFYALLDSDLPPEEKQPWRLSSEAQNLLHAGSETSSDLTNTASLKTLEICLFYLLHDRTKLEALRKELRTVMPKPTTIPAWSELEALPYLSAVVREGIRLQLGTTTRSPRVLPAEILEYKDWKIPAGTPVSMISWFIHTDENIFPDALAFRPERWIKAAEAGDRLDRYMTSFSRGSRQCPGINLSHCQVNLSLAALIRRFEFELYETTIEDAHECGFLAWYEIEGGAFSEAIVP</sequence>
<evidence type="ECO:0000256" key="3">
    <source>
        <dbReference type="ARBA" id="ARBA00022617"/>
    </source>
</evidence>
<comment type="caution">
    <text evidence="10">The sequence shown here is derived from an EMBL/GenBank/DDBJ whole genome shotgun (WGS) entry which is preliminary data.</text>
</comment>
<feature type="transmembrane region" description="Helical" evidence="9">
    <location>
        <begin position="18"/>
        <end position="36"/>
    </location>
</feature>
<keyword evidence="7 8" id="KW-0503">Monooxygenase</keyword>
<organism evidence="10 11">
    <name type="scientific">Purpureocillium lilacinum</name>
    <name type="common">Paecilomyces lilacinus</name>
    <dbReference type="NCBI Taxonomy" id="33203"/>
    <lineage>
        <taxon>Eukaryota</taxon>
        <taxon>Fungi</taxon>
        <taxon>Dikarya</taxon>
        <taxon>Ascomycota</taxon>
        <taxon>Pezizomycotina</taxon>
        <taxon>Sordariomycetes</taxon>
        <taxon>Hypocreomycetidae</taxon>
        <taxon>Hypocreales</taxon>
        <taxon>Ophiocordycipitaceae</taxon>
        <taxon>Purpureocillium</taxon>
    </lineage>
</organism>
<dbReference type="PANTHER" id="PTHR24305">
    <property type="entry name" value="CYTOCHROME P450"/>
    <property type="match status" value="1"/>
</dbReference>
<keyword evidence="9" id="KW-0812">Transmembrane</keyword>
<evidence type="ECO:0000256" key="6">
    <source>
        <dbReference type="ARBA" id="ARBA00023004"/>
    </source>
</evidence>
<dbReference type="Gene3D" id="1.10.630.10">
    <property type="entry name" value="Cytochrome P450"/>
    <property type="match status" value="1"/>
</dbReference>
<dbReference type="PANTHER" id="PTHR24305:SF157">
    <property type="entry name" value="N-ACETYLTRYPTOPHAN 6-HYDROXYLASE IVOC-RELATED"/>
    <property type="match status" value="1"/>
</dbReference>
<evidence type="ECO:0000256" key="5">
    <source>
        <dbReference type="ARBA" id="ARBA00023002"/>
    </source>
</evidence>
<reference evidence="10 11" key="1">
    <citation type="journal article" date="2024" name="Microbiol. Resour. Announc.">
        <title>Genome annotations for the ascomycete fungi Trichoderma harzianum, Trichoderma aggressivum, and Purpureocillium lilacinum.</title>
        <authorList>
            <person name="Beijen E.P.W."/>
            <person name="Ohm R.A."/>
        </authorList>
    </citation>
    <scope>NUCLEOTIDE SEQUENCE [LARGE SCALE GENOMIC DNA]</scope>
    <source>
        <strain evidence="10 11">CBS 150709</strain>
    </source>
</reference>
<accession>A0ABR0BGA6</accession>
<evidence type="ECO:0000256" key="7">
    <source>
        <dbReference type="ARBA" id="ARBA00023033"/>
    </source>
</evidence>
<comment type="cofactor">
    <cofactor evidence="1">
        <name>heme</name>
        <dbReference type="ChEBI" id="CHEBI:30413"/>
    </cofactor>
</comment>
<dbReference type="SUPFAM" id="SSF48264">
    <property type="entry name" value="Cytochrome P450"/>
    <property type="match status" value="1"/>
</dbReference>
<name>A0ABR0BGA6_PURLI</name>
<gene>
    <name evidence="10" type="ORF">Purlil1_12676</name>
</gene>
<evidence type="ECO:0000256" key="1">
    <source>
        <dbReference type="ARBA" id="ARBA00001971"/>
    </source>
</evidence>
<comment type="similarity">
    <text evidence="2 8">Belongs to the cytochrome P450 family.</text>
</comment>
<proteinExistence type="inferred from homology"/>
<evidence type="ECO:0000256" key="2">
    <source>
        <dbReference type="ARBA" id="ARBA00010617"/>
    </source>
</evidence>
<dbReference type="InterPro" id="IPR001128">
    <property type="entry name" value="Cyt_P450"/>
</dbReference>
<keyword evidence="9" id="KW-0472">Membrane</keyword>
<evidence type="ECO:0000256" key="8">
    <source>
        <dbReference type="RuleBase" id="RU000461"/>
    </source>
</evidence>
<dbReference type="EMBL" id="JAWRVI010000120">
    <property type="protein sequence ID" value="KAK4075522.1"/>
    <property type="molecule type" value="Genomic_DNA"/>
</dbReference>
<keyword evidence="9" id="KW-1133">Transmembrane helix</keyword>
<keyword evidence="3 8" id="KW-0349">Heme</keyword>
<dbReference type="InterPro" id="IPR002401">
    <property type="entry name" value="Cyt_P450_E_grp-I"/>
</dbReference>
<dbReference type="Pfam" id="PF00067">
    <property type="entry name" value="p450"/>
    <property type="match status" value="1"/>
</dbReference>
<keyword evidence="6 8" id="KW-0408">Iron</keyword>
<dbReference type="InterPro" id="IPR036396">
    <property type="entry name" value="Cyt_P450_sf"/>
</dbReference>